<dbReference type="KEGG" id="tpsc:RBB77_18185"/>
<gene>
    <name evidence="2" type="ORF">RBB77_18185</name>
</gene>
<sequence>MSELIIRFLIGGVVVSLFAIIGDILRPKSFAGLFGAAPSIAFATLGLTISQRGRQYAATEAHSMILGAFAFLIYSACVCGALARHKTAALPTAIFLMSVWFGVSLGLWHWWGRLN</sequence>
<keyword evidence="1" id="KW-0472">Membrane</keyword>
<feature type="transmembrane region" description="Helical" evidence="1">
    <location>
        <begin position="6"/>
        <end position="25"/>
    </location>
</feature>
<dbReference type="RefSeq" id="WP_353063194.1">
    <property type="nucleotide sequence ID" value="NZ_CP132942.1"/>
</dbReference>
<accession>A0AAU7ZMR0</accession>
<keyword evidence="1" id="KW-0812">Transmembrane</keyword>
<dbReference type="InterPro" id="IPR021493">
    <property type="entry name" value="DUF3147"/>
</dbReference>
<evidence type="ECO:0000313" key="2">
    <source>
        <dbReference type="EMBL" id="XCB32351.1"/>
    </source>
</evidence>
<evidence type="ECO:0000256" key="1">
    <source>
        <dbReference type="SAM" id="Phobius"/>
    </source>
</evidence>
<dbReference type="EMBL" id="CP132942">
    <property type="protein sequence ID" value="XCB32351.1"/>
    <property type="molecule type" value="Genomic_DNA"/>
</dbReference>
<feature type="transmembrane region" description="Helical" evidence="1">
    <location>
        <begin position="61"/>
        <end position="83"/>
    </location>
</feature>
<dbReference type="Pfam" id="PF11345">
    <property type="entry name" value="DUF3147"/>
    <property type="match status" value="1"/>
</dbReference>
<feature type="transmembrane region" description="Helical" evidence="1">
    <location>
        <begin position="90"/>
        <end position="111"/>
    </location>
</feature>
<keyword evidence="1" id="KW-1133">Transmembrane helix</keyword>
<reference evidence="2" key="1">
    <citation type="submission" date="2023-08" db="EMBL/GenBank/DDBJ databases">
        <authorList>
            <person name="Messyasz A."/>
            <person name="Mannisto M.K."/>
            <person name="Kerkhof L.J."/>
            <person name="Haggblom M."/>
        </authorList>
    </citation>
    <scope>NUCLEOTIDE SEQUENCE</scope>
    <source>
        <strain evidence="2">X5P6</strain>
    </source>
</reference>
<feature type="transmembrane region" description="Helical" evidence="1">
    <location>
        <begin position="30"/>
        <end position="49"/>
    </location>
</feature>
<dbReference type="AlphaFoldDB" id="A0AAU7ZMR0"/>
<organism evidence="2">
    <name type="scientific">Tunturiibacter psychrotolerans</name>
    <dbReference type="NCBI Taxonomy" id="3069686"/>
    <lineage>
        <taxon>Bacteria</taxon>
        <taxon>Pseudomonadati</taxon>
        <taxon>Acidobacteriota</taxon>
        <taxon>Terriglobia</taxon>
        <taxon>Terriglobales</taxon>
        <taxon>Acidobacteriaceae</taxon>
        <taxon>Tunturiibacter</taxon>
    </lineage>
</organism>
<name>A0AAU7ZMR0_9BACT</name>
<protein>
    <submittedName>
        <fullName evidence="2">DUF3147 family protein</fullName>
    </submittedName>
</protein>
<proteinExistence type="predicted"/>
<reference evidence="2" key="2">
    <citation type="journal article" date="2024" name="Environ. Microbiol.">
        <title>Genome analysis and description of Tunturibacter gen. nov. expands the diversity of Terriglobia in tundra soils.</title>
        <authorList>
            <person name="Messyasz A."/>
            <person name="Mannisto M.K."/>
            <person name="Kerkhof L.J."/>
            <person name="Haggblom M.M."/>
        </authorList>
    </citation>
    <scope>NUCLEOTIDE SEQUENCE</scope>
    <source>
        <strain evidence="2">X5P6</strain>
    </source>
</reference>